<feature type="region of interest" description="Disordered" evidence="1">
    <location>
        <begin position="202"/>
        <end position="257"/>
    </location>
</feature>
<reference evidence="3" key="1">
    <citation type="journal article" date="2020" name="Nature">
        <title>Giant virus diversity and host interactions through global metagenomics.</title>
        <authorList>
            <person name="Schulz F."/>
            <person name="Roux S."/>
            <person name="Paez-Espino D."/>
            <person name="Jungbluth S."/>
            <person name="Walsh D.A."/>
            <person name="Denef V.J."/>
            <person name="McMahon K.D."/>
            <person name="Konstantinidis K.T."/>
            <person name="Eloe-Fadrosh E.A."/>
            <person name="Kyrpides N.C."/>
            <person name="Woyke T."/>
        </authorList>
    </citation>
    <scope>NUCLEOTIDE SEQUENCE</scope>
    <source>
        <strain evidence="3">GVMAG-S-3300012000-53</strain>
    </source>
</reference>
<dbReference type="SUPFAM" id="SSF46565">
    <property type="entry name" value="Chaperone J-domain"/>
    <property type="match status" value="1"/>
</dbReference>
<dbReference type="Pfam" id="PF00226">
    <property type="entry name" value="DnaJ"/>
    <property type="match status" value="1"/>
</dbReference>
<dbReference type="Gene3D" id="1.10.287.110">
    <property type="entry name" value="DnaJ domain"/>
    <property type="match status" value="1"/>
</dbReference>
<dbReference type="PANTHER" id="PTHR24074">
    <property type="entry name" value="CO-CHAPERONE PROTEIN DJLA"/>
    <property type="match status" value="1"/>
</dbReference>
<feature type="region of interest" description="Disordered" evidence="1">
    <location>
        <begin position="41"/>
        <end position="72"/>
    </location>
</feature>
<feature type="compositionally biased region" description="Basic residues" evidence="1">
    <location>
        <begin position="231"/>
        <end position="257"/>
    </location>
</feature>
<name>A0A6C0KHY3_9ZZZZ</name>
<evidence type="ECO:0000256" key="1">
    <source>
        <dbReference type="SAM" id="MobiDB-lite"/>
    </source>
</evidence>
<accession>A0A6C0KHY3</accession>
<evidence type="ECO:0000259" key="2">
    <source>
        <dbReference type="PROSITE" id="PS50076"/>
    </source>
</evidence>
<dbReference type="EMBL" id="MN740889">
    <property type="protein sequence ID" value="QHU16766.1"/>
    <property type="molecule type" value="Genomic_DNA"/>
</dbReference>
<dbReference type="PROSITE" id="PS50076">
    <property type="entry name" value="DNAJ_2"/>
    <property type="match status" value="1"/>
</dbReference>
<feature type="region of interest" description="Disordered" evidence="1">
    <location>
        <begin position="1"/>
        <end position="24"/>
    </location>
</feature>
<feature type="compositionally biased region" description="Polar residues" evidence="1">
    <location>
        <begin position="45"/>
        <end position="72"/>
    </location>
</feature>
<proteinExistence type="predicted"/>
<feature type="compositionally biased region" description="Polar residues" evidence="1">
    <location>
        <begin position="202"/>
        <end position="211"/>
    </location>
</feature>
<dbReference type="CDD" id="cd06257">
    <property type="entry name" value="DnaJ"/>
    <property type="match status" value="1"/>
</dbReference>
<organism evidence="3">
    <name type="scientific">viral metagenome</name>
    <dbReference type="NCBI Taxonomy" id="1070528"/>
    <lineage>
        <taxon>unclassified sequences</taxon>
        <taxon>metagenomes</taxon>
        <taxon>organismal metagenomes</taxon>
    </lineage>
</organism>
<dbReference type="SMART" id="SM00271">
    <property type="entry name" value="DnaJ"/>
    <property type="match status" value="1"/>
</dbReference>
<protein>
    <recommendedName>
        <fullName evidence="2">J domain-containing protein</fullName>
    </recommendedName>
</protein>
<evidence type="ECO:0000313" key="3">
    <source>
        <dbReference type="EMBL" id="QHU16766.1"/>
    </source>
</evidence>
<dbReference type="InterPro" id="IPR001623">
    <property type="entry name" value="DnaJ_domain"/>
</dbReference>
<feature type="compositionally biased region" description="Low complexity" evidence="1">
    <location>
        <begin position="171"/>
        <end position="185"/>
    </location>
</feature>
<dbReference type="InterPro" id="IPR050817">
    <property type="entry name" value="DjlA_DnaK_co-chaperone"/>
</dbReference>
<sequence length="257" mass="28834">MSIQMNFKKEGNNIKLDSITDDGKALDITKYSEPLLSIGADGKYTRTSIEPSDTKASSNNEVNPNTEPDNEVISATLNNSDELTTQETPNNEENNPNNANTLDQACKDLELEPGCEKDNTYRNAYKKLALKYHPDRCKTPECEPMMKKINAANEKLNNYNVENSEPRVSENNEPTNTPANTKTPAIENSKASVSSVFSFPNNLQENKSELPTNIPVPPENNNSQVALRNGGKTKRRKAGKKNKSKRVRFMSRRNRRR</sequence>
<feature type="region of interest" description="Disordered" evidence="1">
    <location>
        <begin position="163"/>
        <end position="189"/>
    </location>
</feature>
<feature type="domain" description="J" evidence="2">
    <location>
        <begin position="104"/>
        <end position="161"/>
    </location>
</feature>
<dbReference type="AlphaFoldDB" id="A0A6C0KHY3"/>
<dbReference type="InterPro" id="IPR036869">
    <property type="entry name" value="J_dom_sf"/>
</dbReference>